<evidence type="ECO:0000256" key="2">
    <source>
        <dbReference type="SAM" id="Phobius"/>
    </source>
</evidence>
<dbReference type="SUPFAM" id="SSF56112">
    <property type="entry name" value="Protein kinase-like (PK-like)"/>
    <property type="match status" value="1"/>
</dbReference>
<dbReference type="Proteomes" id="UP000321798">
    <property type="component" value="Unassembled WGS sequence"/>
</dbReference>
<keyword evidence="4" id="KW-1185">Reference proteome</keyword>
<dbReference type="Gene3D" id="1.10.510.10">
    <property type="entry name" value="Transferase(Phosphotransferase) domain 1"/>
    <property type="match status" value="1"/>
</dbReference>
<dbReference type="InterPro" id="IPR011009">
    <property type="entry name" value="Kinase-like_dom_sf"/>
</dbReference>
<keyword evidence="2" id="KW-1133">Transmembrane helix</keyword>
<feature type="region of interest" description="Disordered" evidence="1">
    <location>
        <begin position="300"/>
        <end position="323"/>
    </location>
</feature>
<dbReference type="AlphaFoldDB" id="A0A512P9P2"/>
<accession>A0A512P9P2</accession>
<gene>
    <name evidence="3" type="ORF">CSO01_06250</name>
</gene>
<protein>
    <recommendedName>
        <fullName evidence="5">Protein kinase domain-containing protein</fullName>
    </recommendedName>
</protein>
<organism evidence="3 4">
    <name type="scientific">Cellulomonas soli</name>
    <dbReference type="NCBI Taxonomy" id="931535"/>
    <lineage>
        <taxon>Bacteria</taxon>
        <taxon>Bacillati</taxon>
        <taxon>Actinomycetota</taxon>
        <taxon>Actinomycetes</taxon>
        <taxon>Micrococcales</taxon>
        <taxon>Cellulomonadaceae</taxon>
        <taxon>Cellulomonas</taxon>
    </lineage>
</organism>
<evidence type="ECO:0000313" key="4">
    <source>
        <dbReference type="Proteomes" id="UP000321798"/>
    </source>
</evidence>
<feature type="compositionally biased region" description="Low complexity" evidence="1">
    <location>
        <begin position="372"/>
        <end position="384"/>
    </location>
</feature>
<keyword evidence="2" id="KW-0472">Membrane</keyword>
<keyword evidence="2" id="KW-0812">Transmembrane</keyword>
<evidence type="ECO:0000256" key="1">
    <source>
        <dbReference type="SAM" id="MobiDB-lite"/>
    </source>
</evidence>
<name>A0A512P9P2_9CELL</name>
<sequence>MRGCGQRRTGSGRTGFDEGVPDLPPPDDVARAMQYLGLRVLAPVGAEGTAWLGEPIDGPGSPVELHVVPAVVDDALAARADALRAIHHDHLPVVHDVLEIAPGRLALVVEHVDGPSLRMLRASRAPLTDAEAAGVAIPLAGALEALHAAGTAHGAVSGSSVVIRPDGRPVLVDLRDSLLGSGTAAGDVAHLVATLLAQMPDEDAHRAAGDPAGTLREALVELVSEPVPAAAVAVTCLRVVPPEPLRLPDDAVLAGSGVAAWSSDTALADTALAGDLLAGDVPPGEETAWESVHQDVRAHARRTAADLRVQGKQGKERTRSGRRGRWGRSRVLAVVGASVVVLLLVALGAAALTSSRLPWTEERRDLPAGSEATSPAATTDAATPGSLAQTAEDLTVRRAEVLADGDVAALTDLEVPDGPAHVADQALMASLADVTLEGYGVDVLATEELDAAENGDARVAVTSSARAHVREGADGRSQVPATQASTVVLVLRSTDAGWRVWDVEAAP</sequence>
<comment type="caution">
    <text evidence="3">The sequence shown here is derived from an EMBL/GenBank/DDBJ whole genome shotgun (WGS) entry which is preliminary data.</text>
</comment>
<evidence type="ECO:0000313" key="3">
    <source>
        <dbReference type="EMBL" id="GEP67910.1"/>
    </source>
</evidence>
<reference evidence="3 4" key="1">
    <citation type="submission" date="2019-07" db="EMBL/GenBank/DDBJ databases">
        <title>Whole genome shotgun sequence of Cellulomonas soli NBRC 109434.</title>
        <authorList>
            <person name="Hosoyama A."/>
            <person name="Uohara A."/>
            <person name="Ohji S."/>
            <person name="Ichikawa N."/>
        </authorList>
    </citation>
    <scope>NUCLEOTIDE SEQUENCE [LARGE SCALE GENOMIC DNA]</scope>
    <source>
        <strain evidence="3 4">NBRC 109434</strain>
    </source>
</reference>
<feature type="region of interest" description="Disordered" evidence="1">
    <location>
        <begin position="362"/>
        <end position="387"/>
    </location>
</feature>
<evidence type="ECO:0008006" key="5">
    <source>
        <dbReference type="Google" id="ProtNLM"/>
    </source>
</evidence>
<feature type="region of interest" description="Disordered" evidence="1">
    <location>
        <begin position="1"/>
        <end position="24"/>
    </location>
</feature>
<proteinExistence type="predicted"/>
<feature type="transmembrane region" description="Helical" evidence="2">
    <location>
        <begin position="331"/>
        <end position="352"/>
    </location>
</feature>
<dbReference type="EMBL" id="BKAL01000002">
    <property type="protein sequence ID" value="GEP67910.1"/>
    <property type="molecule type" value="Genomic_DNA"/>
</dbReference>